<dbReference type="GO" id="GO:0016779">
    <property type="term" value="F:nucleotidyltransferase activity"/>
    <property type="evidence" value="ECO:0007669"/>
    <property type="project" value="UniProtKB-KW"/>
</dbReference>
<evidence type="ECO:0000256" key="6">
    <source>
        <dbReference type="ARBA" id="ARBA00022842"/>
    </source>
</evidence>
<dbReference type="GO" id="GO:0051607">
    <property type="term" value="P:defense response to virus"/>
    <property type="evidence" value="ECO:0007669"/>
    <property type="project" value="UniProtKB-KW"/>
</dbReference>
<dbReference type="GO" id="GO:0005524">
    <property type="term" value="F:ATP binding"/>
    <property type="evidence" value="ECO:0007669"/>
    <property type="project" value="UniProtKB-KW"/>
</dbReference>
<keyword evidence="7" id="KW-0546">Nucleotide metabolism</keyword>
<gene>
    <name evidence="12" type="ORF">G0Q06_01310</name>
</gene>
<dbReference type="GO" id="GO:0046872">
    <property type="term" value="F:metal ion binding"/>
    <property type="evidence" value="ECO:0007669"/>
    <property type="project" value="UniProtKB-KW"/>
</dbReference>
<evidence type="ECO:0000256" key="9">
    <source>
        <dbReference type="ARBA" id="ARBA00044145"/>
    </source>
</evidence>
<organism evidence="12 13">
    <name type="scientific">Oceanipulchritudo coccoides</name>
    <dbReference type="NCBI Taxonomy" id="2706888"/>
    <lineage>
        <taxon>Bacteria</taxon>
        <taxon>Pseudomonadati</taxon>
        <taxon>Verrucomicrobiota</taxon>
        <taxon>Opitutia</taxon>
        <taxon>Puniceicoccales</taxon>
        <taxon>Oceanipulchritudinaceae</taxon>
        <taxon>Oceanipulchritudo</taxon>
    </lineage>
</organism>
<dbReference type="EMBL" id="JAAGNX010000001">
    <property type="protein sequence ID" value="NDV61080.1"/>
    <property type="molecule type" value="Genomic_DNA"/>
</dbReference>
<keyword evidence="1 12" id="KW-0808">Transferase</keyword>
<evidence type="ECO:0000256" key="8">
    <source>
        <dbReference type="ARBA" id="ARBA00023118"/>
    </source>
</evidence>
<comment type="catalytic activity">
    <reaction evidence="10">
        <text>GTP + ATP = 3',3'-cGAMP + 2 diphosphate</text>
        <dbReference type="Rhea" id="RHEA:35647"/>
        <dbReference type="ChEBI" id="CHEBI:30616"/>
        <dbReference type="ChEBI" id="CHEBI:33019"/>
        <dbReference type="ChEBI" id="CHEBI:37565"/>
        <dbReference type="ChEBI" id="CHEBI:71501"/>
    </reaction>
    <physiologicalReaction direction="left-to-right" evidence="10">
        <dbReference type="Rhea" id="RHEA:35648"/>
    </physiologicalReaction>
</comment>
<keyword evidence="6" id="KW-0460">Magnesium</keyword>
<evidence type="ECO:0000313" key="12">
    <source>
        <dbReference type="EMBL" id="NDV61080.1"/>
    </source>
</evidence>
<evidence type="ECO:0000256" key="5">
    <source>
        <dbReference type="ARBA" id="ARBA00022840"/>
    </source>
</evidence>
<dbReference type="InterPro" id="IPR006116">
    <property type="entry name" value="NT_2-5OAS_ClassI-CCAase"/>
</dbReference>
<accession>A0A6B2LZZ3</accession>
<name>A0A6B2LZZ3_9BACT</name>
<reference evidence="12 13" key="1">
    <citation type="submission" date="2020-02" db="EMBL/GenBank/DDBJ databases">
        <title>Albibacoteraceae fam. nov., the first described family within the subdivision 4 Verrucomicrobia.</title>
        <authorList>
            <person name="Xi F."/>
        </authorList>
    </citation>
    <scope>NUCLEOTIDE SEQUENCE [LARGE SCALE GENOMIC DNA]</scope>
    <source>
        <strain evidence="12 13">CK1056</strain>
    </source>
</reference>
<keyword evidence="8" id="KW-0051">Antiviral defense</keyword>
<evidence type="ECO:0000256" key="7">
    <source>
        <dbReference type="ARBA" id="ARBA00023080"/>
    </source>
</evidence>
<dbReference type="Proteomes" id="UP000478417">
    <property type="component" value="Unassembled WGS sequence"/>
</dbReference>
<sequence length="386" mass="43703">MKNKDQITKTLRELIELLDIPPSYYDKAVARYKSMADHFHRPQSAIRHLDPLVHPQGSFRLGTVTRPIFPDEGYDLDLVCRVLANKENLTQKDLKELIGEEVISYSKAQGFKQPPKEKRRCWTQQYQDDVNFHMDVLPGIPAGERYRQLLLEARVDKRQVDEAINITDKEESNYAQISPDWPRSNPRGFALWFEERMDVGGHATSSRKILLESKSYGSTDKIPAYALKTPLQRVVQLLKRHRDQMFKDDPDGKPISIILTTLAARAYQGEADIAEAIAGVLSRMGDFVSASKPRIPNPVDPTEDFTDRWDATKENNFWNWLRQAREAFAYLGRATTEAELIEACKNDFRLTLSSDAARKVLGSAVGAPSIVGVTKVSDSAPSSWAP</sequence>
<dbReference type="InterPro" id="IPR048445">
    <property type="entry name" value="DncV-like_NTFase"/>
</dbReference>
<evidence type="ECO:0000256" key="2">
    <source>
        <dbReference type="ARBA" id="ARBA00022695"/>
    </source>
</evidence>
<dbReference type="AlphaFoldDB" id="A0A6B2LZZ3"/>
<keyword evidence="3" id="KW-0479">Metal-binding</keyword>
<evidence type="ECO:0000259" key="11">
    <source>
        <dbReference type="Pfam" id="PF21654"/>
    </source>
</evidence>
<dbReference type="CDD" id="cd05400">
    <property type="entry name" value="NT_2-5OAS_ClassI-CCAase"/>
    <property type="match status" value="1"/>
</dbReference>
<keyword evidence="5" id="KW-0067">ATP-binding</keyword>
<evidence type="ECO:0000256" key="1">
    <source>
        <dbReference type="ARBA" id="ARBA00022679"/>
    </source>
</evidence>
<comment type="caution">
    <text evidence="12">The sequence shown here is derived from an EMBL/GenBank/DDBJ whole genome shotgun (WGS) entry which is preliminary data.</text>
</comment>
<evidence type="ECO:0000313" key="13">
    <source>
        <dbReference type="Proteomes" id="UP000478417"/>
    </source>
</evidence>
<keyword evidence="13" id="KW-1185">Reference proteome</keyword>
<keyword evidence="4" id="KW-0547">Nucleotide-binding</keyword>
<feature type="domain" description="Cyclic GMP-AMP synthase DncV-like nucleotidyltransferase" evidence="11">
    <location>
        <begin position="53"/>
        <end position="136"/>
    </location>
</feature>
<evidence type="ECO:0000256" key="3">
    <source>
        <dbReference type="ARBA" id="ARBA00022723"/>
    </source>
</evidence>
<dbReference type="RefSeq" id="WP_163961687.1">
    <property type="nucleotide sequence ID" value="NZ_JAAGNX010000001.1"/>
</dbReference>
<evidence type="ECO:0000256" key="10">
    <source>
        <dbReference type="ARBA" id="ARBA00048304"/>
    </source>
</evidence>
<protein>
    <recommendedName>
        <fullName evidence="9">Cyclic GMP-AMP synthase</fullName>
    </recommendedName>
</protein>
<dbReference type="Pfam" id="PF21654">
    <property type="entry name" value="DncV-like_NTFase"/>
    <property type="match status" value="1"/>
</dbReference>
<keyword evidence="2" id="KW-0548">Nucleotidyltransferase</keyword>
<dbReference type="GO" id="GO:0009117">
    <property type="term" value="P:nucleotide metabolic process"/>
    <property type="evidence" value="ECO:0007669"/>
    <property type="project" value="UniProtKB-KW"/>
</dbReference>
<proteinExistence type="predicted"/>
<evidence type="ECO:0000256" key="4">
    <source>
        <dbReference type="ARBA" id="ARBA00022741"/>
    </source>
</evidence>